<dbReference type="Proteomes" id="UP000799302">
    <property type="component" value="Unassembled WGS sequence"/>
</dbReference>
<feature type="domain" description="CAF1B/HIR1 beta-propeller" evidence="15">
    <location>
        <begin position="22"/>
        <end position="376"/>
    </location>
</feature>
<feature type="repeat" description="WD" evidence="11">
    <location>
        <begin position="68"/>
        <end position="109"/>
    </location>
</feature>
<evidence type="ECO:0000256" key="6">
    <source>
        <dbReference type="ARBA" id="ARBA00022737"/>
    </source>
</evidence>
<feature type="compositionally biased region" description="Low complexity" evidence="13">
    <location>
        <begin position="441"/>
        <end position="459"/>
    </location>
</feature>
<dbReference type="InterPro" id="IPR055410">
    <property type="entry name" value="Beta-prop_CAF1B_HIR1"/>
</dbReference>
<evidence type="ECO:0000259" key="14">
    <source>
        <dbReference type="Pfam" id="PF07569"/>
    </source>
</evidence>
<dbReference type="Pfam" id="PF24105">
    <property type="entry name" value="Beta-prop_CAF1B_HIR1"/>
    <property type="match status" value="1"/>
</dbReference>
<dbReference type="GO" id="GO:0005634">
    <property type="term" value="C:nucleus"/>
    <property type="evidence" value="ECO:0007669"/>
    <property type="project" value="UniProtKB-SubCell"/>
</dbReference>
<evidence type="ECO:0000256" key="10">
    <source>
        <dbReference type="ARBA" id="ARBA00023242"/>
    </source>
</evidence>
<evidence type="ECO:0000313" key="16">
    <source>
        <dbReference type="EMBL" id="KAF2667341.1"/>
    </source>
</evidence>
<feature type="repeat" description="WD" evidence="11">
    <location>
        <begin position="22"/>
        <end position="50"/>
    </location>
</feature>
<organism evidence="16 17">
    <name type="scientific">Microthyrium microscopicum</name>
    <dbReference type="NCBI Taxonomy" id="703497"/>
    <lineage>
        <taxon>Eukaryota</taxon>
        <taxon>Fungi</taxon>
        <taxon>Dikarya</taxon>
        <taxon>Ascomycota</taxon>
        <taxon>Pezizomycotina</taxon>
        <taxon>Dothideomycetes</taxon>
        <taxon>Dothideomycetes incertae sedis</taxon>
        <taxon>Microthyriales</taxon>
        <taxon>Microthyriaceae</taxon>
        <taxon>Microthyrium</taxon>
    </lineage>
</organism>
<dbReference type="SMART" id="SM00320">
    <property type="entry name" value="WD40"/>
    <property type="match status" value="7"/>
</dbReference>
<keyword evidence="17" id="KW-1185">Reference proteome</keyword>
<feature type="repeat" description="WD" evidence="11">
    <location>
        <begin position="171"/>
        <end position="202"/>
    </location>
</feature>
<evidence type="ECO:0000256" key="9">
    <source>
        <dbReference type="ARBA" id="ARBA00023163"/>
    </source>
</evidence>
<dbReference type="PANTHER" id="PTHR13831">
    <property type="entry name" value="MEMBER OF THE HIR1 FAMILY OF WD-REPEAT PROTEINS"/>
    <property type="match status" value="1"/>
</dbReference>
<proteinExistence type="inferred from homology"/>
<comment type="function">
    <text evidence="1 12">Required for replication-independent chromatin assembly and for the periodic repression of histone gene transcription during the cell cycle.</text>
</comment>
<dbReference type="InterPro" id="IPR011494">
    <property type="entry name" value="HIRA-like_C"/>
</dbReference>
<dbReference type="PROSITE" id="PS50082">
    <property type="entry name" value="WD_REPEATS_2"/>
    <property type="match status" value="4"/>
</dbReference>
<dbReference type="FunFam" id="2.130.10.10:FF:000290">
    <property type="entry name" value="Protein HIR"/>
    <property type="match status" value="1"/>
</dbReference>
<dbReference type="GO" id="GO:0000417">
    <property type="term" value="C:HIR complex"/>
    <property type="evidence" value="ECO:0007669"/>
    <property type="project" value="TreeGrafter"/>
</dbReference>
<dbReference type="PANTHER" id="PTHR13831:SF0">
    <property type="entry name" value="PROTEIN HIRA"/>
    <property type="match status" value="1"/>
</dbReference>
<dbReference type="GO" id="GO:0031491">
    <property type="term" value="F:nucleosome binding"/>
    <property type="evidence" value="ECO:0007669"/>
    <property type="project" value="TreeGrafter"/>
</dbReference>
<dbReference type="CDD" id="cd00200">
    <property type="entry name" value="WD40"/>
    <property type="match status" value="1"/>
</dbReference>
<dbReference type="AlphaFoldDB" id="A0A6A6U6X3"/>
<evidence type="ECO:0000256" key="1">
    <source>
        <dbReference type="ARBA" id="ARBA00002677"/>
    </source>
</evidence>
<evidence type="ECO:0000256" key="12">
    <source>
        <dbReference type="RuleBase" id="RU364014"/>
    </source>
</evidence>
<evidence type="ECO:0000259" key="15">
    <source>
        <dbReference type="Pfam" id="PF24105"/>
    </source>
</evidence>
<dbReference type="GO" id="GO:0006351">
    <property type="term" value="P:DNA-templated transcription"/>
    <property type="evidence" value="ECO:0007669"/>
    <property type="project" value="InterPro"/>
</dbReference>
<keyword evidence="6 12" id="KW-0677">Repeat</keyword>
<dbReference type="EMBL" id="MU004237">
    <property type="protein sequence ID" value="KAF2667341.1"/>
    <property type="molecule type" value="Genomic_DNA"/>
</dbReference>
<feature type="region of interest" description="Disordered" evidence="13">
    <location>
        <begin position="441"/>
        <end position="473"/>
    </location>
</feature>
<dbReference type="InterPro" id="IPR015943">
    <property type="entry name" value="WD40/YVTN_repeat-like_dom_sf"/>
</dbReference>
<dbReference type="GO" id="GO:0000785">
    <property type="term" value="C:chromatin"/>
    <property type="evidence" value="ECO:0007669"/>
    <property type="project" value="TreeGrafter"/>
</dbReference>
<keyword evidence="9 12" id="KW-0804">Transcription</keyword>
<evidence type="ECO:0000256" key="11">
    <source>
        <dbReference type="PROSITE-ProRule" id="PRU00221"/>
    </source>
</evidence>
<dbReference type="Gene3D" id="2.130.10.10">
    <property type="entry name" value="YVTN repeat-like/Quinoprotein amine dehydrogenase"/>
    <property type="match status" value="2"/>
</dbReference>
<accession>A0A6A6U6X3</accession>
<dbReference type="InterPro" id="IPR001680">
    <property type="entry name" value="WD40_rpt"/>
</dbReference>
<dbReference type="SUPFAM" id="SSF50978">
    <property type="entry name" value="WD40 repeat-like"/>
    <property type="match status" value="1"/>
</dbReference>
<dbReference type="InterPro" id="IPR036322">
    <property type="entry name" value="WD40_repeat_dom_sf"/>
</dbReference>
<comment type="similarity">
    <text evidence="3 12">Belongs to the WD repeat HIR1 family.</text>
</comment>
<feature type="repeat" description="WD" evidence="11">
    <location>
        <begin position="129"/>
        <end position="170"/>
    </location>
</feature>
<evidence type="ECO:0000313" key="17">
    <source>
        <dbReference type="Proteomes" id="UP000799302"/>
    </source>
</evidence>
<dbReference type="GO" id="GO:0006355">
    <property type="term" value="P:regulation of DNA-templated transcription"/>
    <property type="evidence" value="ECO:0007669"/>
    <property type="project" value="InterPro"/>
</dbReference>
<evidence type="ECO:0000256" key="13">
    <source>
        <dbReference type="SAM" id="MobiDB-lite"/>
    </source>
</evidence>
<protein>
    <recommendedName>
        <fullName evidence="12">Protein HIR</fullName>
    </recommendedName>
</protein>
<reference evidence="16" key="1">
    <citation type="journal article" date="2020" name="Stud. Mycol.">
        <title>101 Dothideomycetes genomes: a test case for predicting lifestyles and emergence of pathogens.</title>
        <authorList>
            <person name="Haridas S."/>
            <person name="Albert R."/>
            <person name="Binder M."/>
            <person name="Bloem J."/>
            <person name="Labutti K."/>
            <person name="Salamov A."/>
            <person name="Andreopoulos B."/>
            <person name="Baker S."/>
            <person name="Barry K."/>
            <person name="Bills G."/>
            <person name="Bluhm B."/>
            <person name="Cannon C."/>
            <person name="Castanera R."/>
            <person name="Culley D."/>
            <person name="Daum C."/>
            <person name="Ezra D."/>
            <person name="Gonzalez J."/>
            <person name="Henrissat B."/>
            <person name="Kuo A."/>
            <person name="Liang C."/>
            <person name="Lipzen A."/>
            <person name="Lutzoni F."/>
            <person name="Magnuson J."/>
            <person name="Mondo S."/>
            <person name="Nolan M."/>
            <person name="Ohm R."/>
            <person name="Pangilinan J."/>
            <person name="Park H.-J."/>
            <person name="Ramirez L."/>
            <person name="Alfaro M."/>
            <person name="Sun H."/>
            <person name="Tritt A."/>
            <person name="Yoshinaga Y."/>
            <person name="Zwiers L.-H."/>
            <person name="Turgeon B."/>
            <person name="Goodwin S."/>
            <person name="Spatafora J."/>
            <person name="Crous P."/>
            <person name="Grigoriev I."/>
        </authorList>
    </citation>
    <scope>NUCLEOTIDE SEQUENCE</scope>
    <source>
        <strain evidence="16">CBS 115976</strain>
    </source>
</reference>
<keyword evidence="5 11" id="KW-0853">WD repeat</keyword>
<evidence type="ECO:0000256" key="4">
    <source>
        <dbReference type="ARBA" id="ARBA00022491"/>
    </source>
</evidence>
<dbReference type="Pfam" id="PF07569">
    <property type="entry name" value="Hira"/>
    <property type="match status" value="1"/>
</dbReference>
<keyword evidence="8 12" id="KW-0805">Transcription regulation</keyword>
<dbReference type="OrthoDB" id="1741719at2759"/>
<keyword evidence="7 12" id="KW-0156">Chromatin regulator</keyword>
<keyword evidence="10 12" id="KW-0539">Nucleus</keyword>
<evidence type="ECO:0000256" key="3">
    <source>
        <dbReference type="ARBA" id="ARBA00007306"/>
    </source>
</evidence>
<dbReference type="SUPFAM" id="SSF101898">
    <property type="entry name" value="NHL repeat"/>
    <property type="match status" value="1"/>
</dbReference>
<gene>
    <name evidence="16" type="ORF">BT63DRAFT_290306</name>
</gene>
<evidence type="ECO:0000256" key="2">
    <source>
        <dbReference type="ARBA" id="ARBA00004123"/>
    </source>
</evidence>
<dbReference type="InterPro" id="IPR031120">
    <property type="entry name" value="HIR1-like"/>
</dbReference>
<keyword evidence="4 12" id="KW-0678">Repressor</keyword>
<name>A0A6A6U6X3_9PEZI</name>
<evidence type="ECO:0000256" key="7">
    <source>
        <dbReference type="ARBA" id="ARBA00022853"/>
    </source>
</evidence>
<evidence type="ECO:0000256" key="5">
    <source>
        <dbReference type="ARBA" id="ARBA00022574"/>
    </source>
</evidence>
<evidence type="ECO:0000256" key="8">
    <source>
        <dbReference type="ARBA" id="ARBA00023015"/>
    </source>
</evidence>
<sequence length="1033" mass="112236">MHIVKPDWLRHTLAGELRDHEVYSCDVSPDGKRLVTAAGDSYVRLWSTESVYRSLDGDYTGPKQLAALSNHSGTIHSVRFSPNNKYLASGADDKIVCIYGLDPTPPAQTQTFGSNEAPPVENWRVLRRLVGHDNDVQDIAWSYDSSILISVGLDSKVVVWSGHSFEKLKTLSQHQSHVKGITFDPAGKYFATCSDDRTIKIFRFYSPPPNATAHDQVSNFMLEQTISAPFIGSPLTTYFRRCSWSPDGLHIAAANAMNGPVSSVAIITRGTWDSAINFIGHEGPVEVCSFCPRIFHKDKTDPSVEHHQPSITVVACGGQDKSLSIWNTSLTRPQVITQALSGKPISDLCWSPDGEKLFVTTLDGGILTVIFEPGELGYVAPLIENDKALSRYGAGRKAGIVEGPEALLLEEFSKADELKGVQGRMGELMGDSGTQIVVNGNSGPTTNGTTPATNGTSNAMDLDKPSQSVPEPKVNQLKQRVEIVGGKKRVKPLLISATTAPISNLPQTQLVANTTQSLRVGDGPHAVLDLSKPYDGLPKGGLTGLLIGNKRKWADITADEEKRTEKRFGASVKDGAAPLLINGENGLVPPSMVDRALLTAPPVINPALVTSQMRLATPVLRSVILRTADGSDPAKAGETEATSDVVMLEARNATGPSRTGRAQDRDPTRINCTKQGISLWQDYLPRPVSLVTGNSHFWAAGCEDGSLYVWTPAGRRLLNAFILEAQPVIMDCRGWWLMAITAVGQAHVWNIKTLSSPHPPVSLAPIFDVAVLSGGPHLSATPGIAFGRLNSNGRIIVGMTNGDGYSYNPGMFVWQRLSEQWFAVGSQYWNTTDSAISNIQASAPNGTSHDDGDDEFISAENISAGIIPLLERNTTAQTLLRGRAYFLQRLIKQLLVAEGFEGFEANVSVAHLENRLAAAMALGAKDELKIYLMMYAKRIGAEGLKAKIEELLRTLLGDIFDEDGTEVKPADVKAQGWNTKEKEILGWNRMDLLRDVVLILGKHRDIQRLTVPYSRLLGVGEERLPIEDANMKE</sequence>
<dbReference type="PROSITE" id="PS50294">
    <property type="entry name" value="WD_REPEATS_REGION"/>
    <property type="match status" value="3"/>
</dbReference>
<feature type="domain" description="Protein HIRA-like C-terminal" evidence="14">
    <location>
        <begin position="714"/>
        <end position="955"/>
    </location>
</feature>
<comment type="subcellular location">
    <subcellularLocation>
        <location evidence="2 12">Nucleus</location>
    </subcellularLocation>
</comment>
<dbReference type="GO" id="GO:0006338">
    <property type="term" value="P:chromatin remodeling"/>
    <property type="evidence" value="ECO:0007669"/>
    <property type="project" value="InterPro"/>
</dbReference>